<keyword evidence="3" id="KW-1185">Reference proteome</keyword>
<dbReference type="Proteomes" id="UP000314294">
    <property type="component" value="Unassembled WGS sequence"/>
</dbReference>
<accession>A0A4Z2HD26</accession>
<feature type="compositionally biased region" description="Polar residues" evidence="1">
    <location>
        <begin position="1"/>
        <end position="12"/>
    </location>
</feature>
<evidence type="ECO:0000256" key="1">
    <source>
        <dbReference type="SAM" id="MobiDB-lite"/>
    </source>
</evidence>
<evidence type="ECO:0000313" key="2">
    <source>
        <dbReference type="EMBL" id="TNN63768.1"/>
    </source>
</evidence>
<reference evidence="2 3" key="1">
    <citation type="submission" date="2019-03" db="EMBL/GenBank/DDBJ databases">
        <title>First draft genome of Liparis tanakae, snailfish: a comprehensive survey of snailfish specific genes.</title>
        <authorList>
            <person name="Kim W."/>
            <person name="Song I."/>
            <person name="Jeong J.-H."/>
            <person name="Kim D."/>
            <person name="Kim S."/>
            <person name="Ryu S."/>
            <person name="Song J.Y."/>
            <person name="Lee S.K."/>
        </authorList>
    </citation>
    <scope>NUCLEOTIDE SEQUENCE [LARGE SCALE GENOMIC DNA]</scope>
    <source>
        <tissue evidence="2">Muscle</tissue>
    </source>
</reference>
<evidence type="ECO:0000313" key="3">
    <source>
        <dbReference type="Proteomes" id="UP000314294"/>
    </source>
</evidence>
<organism evidence="2 3">
    <name type="scientific">Liparis tanakae</name>
    <name type="common">Tanaka's snailfish</name>
    <dbReference type="NCBI Taxonomy" id="230148"/>
    <lineage>
        <taxon>Eukaryota</taxon>
        <taxon>Metazoa</taxon>
        <taxon>Chordata</taxon>
        <taxon>Craniata</taxon>
        <taxon>Vertebrata</taxon>
        <taxon>Euteleostomi</taxon>
        <taxon>Actinopterygii</taxon>
        <taxon>Neopterygii</taxon>
        <taxon>Teleostei</taxon>
        <taxon>Neoteleostei</taxon>
        <taxon>Acanthomorphata</taxon>
        <taxon>Eupercaria</taxon>
        <taxon>Perciformes</taxon>
        <taxon>Cottioidei</taxon>
        <taxon>Cottales</taxon>
        <taxon>Liparidae</taxon>
        <taxon>Liparis</taxon>
    </lineage>
</organism>
<gene>
    <name evidence="2" type="ORF">EYF80_025970</name>
</gene>
<dbReference type="AlphaFoldDB" id="A0A4Z2HD26"/>
<name>A0A4Z2HD26_9TELE</name>
<protein>
    <submittedName>
        <fullName evidence="2">Uncharacterized protein</fullName>
    </submittedName>
</protein>
<comment type="caution">
    <text evidence="2">The sequence shown here is derived from an EMBL/GenBank/DDBJ whole genome shotgun (WGS) entry which is preliminary data.</text>
</comment>
<feature type="region of interest" description="Disordered" evidence="1">
    <location>
        <begin position="1"/>
        <end position="22"/>
    </location>
</feature>
<dbReference type="EMBL" id="SRLO01000266">
    <property type="protein sequence ID" value="TNN63768.1"/>
    <property type="molecule type" value="Genomic_DNA"/>
</dbReference>
<proteinExistence type="predicted"/>
<dbReference type="OrthoDB" id="1898716at2759"/>
<sequence>MLVLCLSTSTYSPRDPQPNEKSEQAVSLCLQLSLPSLFSPGLPSILVPCSVPSEAQINSPMIELLKAQAKLQRLARQLLIKMEAVRQLGPGLTKGVVRQLCRLLLTGGQTEEWEMRR</sequence>